<keyword evidence="6" id="KW-0472">Membrane</keyword>
<dbReference type="PANTHER" id="PTHR43392">
    <property type="entry name" value="AAA-TYPE ATPASE FAMILY PROTEIN / ANKYRIN REPEAT FAMILY PROTEIN"/>
    <property type="match status" value="1"/>
</dbReference>
<dbReference type="InterPro" id="IPR000641">
    <property type="entry name" value="CbxX/CfxQ"/>
</dbReference>
<comment type="similarity">
    <text evidence="1">Belongs to the CbxX/CfxQ family.</text>
</comment>
<dbReference type="Proteomes" id="UP001516023">
    <property type="component" value="Unassembled WGS sequence"/>
</dbReference>
<protein>
    <recommendedName>
        <fullName evidence="7">AAA+ ATPase domain-containing protein</fullName>
    </recommendedName>
</protein>
<feature type="coiled-coil region" evidence="4">
    <location>
        <begin position="1551"/>
        <end position="1588"/>
    </location>
</feature>
<accession>A0ABD3QLD0</accession>
<reference evidence="8 9" key="1">
    <citation type="journal article" date="2020" name="G3 (Bethesda)">
        <title>Improved Reference Genome for Cyclotella cryptica CCMP332, a Model for Cell Wall Morphogenesis, Salinity Adaptation, and Lipid Production in Diatoms (Bacillariophyta).</title>
        <authorList>
            <person name="Roberts W.R."/>
            <person name="Downey K.M."/>
            <person name="Ruck E.C."/>
            <person name="Traller J.C."/>
            <person name="Alverson A.J."/>
        </authorList>
    </citation>
    <scope>NUCLEOTIDE SEQUENCE [LARGE SCALE GENOMIC DNA]</scope>
    <source>
        <strain evidence="8 9">CCMP332</strain>
    </source>
</reference>
<dbReference type="GO" id="GO:0005524">
    <property type="term" value="F:ATP binding"/>
    <property type="evidence" value="ECO:0007669"/>
    <property type="project" value="UniProtKB-KW"/>
</dbReference>
<evidence type="ECO:0000259" key="7">
    <source>
        <dbReference type="SMART" id="SM00382"/>
    </source>
</evidence>
<keyword evidence="2" id="KW-0547">Nucleotide-binding</keyword>
<dbReference type="FunFam" id="3.40.50.300:FF:000216">
    <property type="entry name" value="Type VII secretion ATPase EccA"/>
    <property type="match status" value="1"/>
</dbReference>
<dbReference type="InterPro" id="IPR003959">
    <property type="entry name" value="ATPase_AAA_core"/>
</dbReference>
<dbReference type="PANTHER" id="PTHR43392:SF2">
    <property type="entry name" value="AAA-TYPE ATPASE FAMILY PROTEIN _ ANKYRIN REPEAT FAMILY PROTEIN"/>
    <property type="match status" value="1"/>
</dbReference>
<feature type="domain" description="AAA+ ATPase" evidence="7">
    <location>
        <begin position="1165"/>
        <end position="1313"/>
    </location>
</feature>
<name>A0ABD3QLD0_9STRA</name>
<evidence type="ECO:0000256" key="3">
    <source>
        <dbReference type="ARBA" id="ARBA00022840"/>
    </source>
</evidence>
<evidence type="ECO:0000313" key="9">
    <source>
        <dbReference type="Proteomes" id="UP001516023"/>
    </source>
</evidence>
<comment type="caution">
    <text evidence="8">The sequence shown here is derived from an EMBL/GenBank/DDBJ whole genome shotgun (WGS) entry which is preliminary data.</text>
</comment>
<dbReference type="SUPFAM" id="SSF52540">
    <property type="entry name" value="P-loop containing nucleoside triphosphate hydrolases"/>
    <property type="match status" value="4"/>
</dbReference>
<feature type="domain" description="AAA+ ATPase" evidence="7">
    <location>
        <begin position="409"/>
        <end position="544"/>
    </location>
</feature>
<dbReference type="InterPro" id="IPR050773">
    <property type="entry name" value="CbxX/CfxQ_RuBisCO_ESX"/>
</dbReference>
<organism evidence="8 9">
    <name type="scientific">Cyclotella cryptica</name>
    <dbReference type="NCBI Taxonomy" id="29204"/>
    <lineage>
        <taxon>Eukaryota</taxon>
        <taxon>Sar</taxon>
        <taxon>Stramenopiles</taxon>
        <taxon>Ochrophyta</taxon>
        <taxon>Bacillariophyta</taxon>
        <taxon>Coscinodiscophyceae</taxon>
        <taxon>Thalassiosirophycidae</taxon>
        <taxon>Stephanodiscales</taxon>
        <taxon>Stephanodiscaceae</taxon>
        <taxon>Cyclotella</taxon>
    </lineage>
</organism>
<gene>
    <name evidence="8" type="ORF">HJC23_003587</name>
</gene>
<keyword evidence="3" id="KW-0067">ATP-binding</keyword>
<dbReference type="Gene3D" id="1.10.8.60">
    <property type="match status" value="3"/>
</dbReference>
<keyword evidence="9" id="KW-1185">Reference proteome</keyword>
<feature type="transmembrane region" description="Helical" evidence="6">
    <location>
        <begin position="1196"/>
        <end position="1214"/>
    </location>
</feature>
<dbReference type="InterPro" id="IPR027417">
    <property type="entry name" value="P-loop_NTPase"/>
</dbReference>
<proteinExistence type="inferred from homology"/>
<feature type="domain" description="AAA+ ATPase" evidence="7">
    <location>
        <begin position="882"/>
        <end position="1009"/>
    </location>
</feature>
<evidence type="ECO:0000256" key="6">
    <source>
        <dbReference type="SAM" id="Phobius"/>
    </source>
</evidence>
<evidence type="ECO:0000256" key="5">
    <source>
        <dbReference type="SAM" id="MobiDB-lite"/>
    </source>
</evidence>
<feature type="region of interest" description="Disordered" evidence="5">
    <location>
        <begin position="1431"/>
        <end position="1462"/>
    </location>
</feature>
<keyword evidence="4" id="KW-0175">Coiled coil</keyword>
<sequence length="1630" mass="182621">MPTGKTRMNFVKTWQDTEGHDCIEFKPKKGRFLKQIIVWDPAPLYALYFIGPLDADEMKQFAEDIDHFSPVKPTLVENSYHSIFAGPGSGSQKIVVGTPCLARSFDTLSAKDDSKTKDGQSTEPNTCVVKSLQGSWAESLLFVRFTSGDTEKKGKSSILQLNVYSSGTEQCTIPESIEHDLTQKMTLVNSKCDNVYGGKKLLEQKIKLCEKQWAKLKKPDSQPLFTTYQLLLALEIFSLHDQDRAMEELTKYCCALHKFHSSSKTTHSMHPLLLLAFAQIGLPNVASSSAHSHPLEPDQMLLDFSSIAPPEMIELLLTKFERETIDRLHHNSDTKEWSTSCQASKRSLPTSPLDAWESLKDTDALKSDAMEELLQMTGLRRVKQTAVELFKQGLVLSRMDDETRKLNTPALNYVFYGNPGTGKTTVARLFSRILLDAGLRQNSNFEESSGQSLKDSGLDDFKKKVAGAMDGVLFIDEAYMLDPVGDKFKGAPIANEMLLLAENERGRLSFILAGYEDEMNDKLFSFNPGFKSRFTEVFFEDFDEEELLTVWNAQRAKKKWYESNDLIGRVVVRRLMKLKGQKGFGNARAVRQKLEEACARAMAREDFDSANLELQMEDAVGENPLNNRNPGTGKTTCAKLYGRVLKELGFLSNGEVVFKTAGDLGGQVVGESKQKTMNLIDNCRGKVLVIDEAYGLNDNLYGKQALDALVEKVQGTEADDIAVLLLGYEEQMLDMLDKQNPGLRRRFAPDQAFYFEDYTNNELNKILTHYCNEKHYKPTLEFCERALKKLDIQRRSEFHFGNAGSVQNLLKEAVACASRRQYSDGIIRLEAEDVQLPGEVDDSEDPFSDLDKLYGMQHIKAQLVKLKSQFDLADEEGDCRPKVGHFVFVGAPGTGKTTVARGVGKMLFKCGLLSRADVLETSGLQLTGQYVGSTKKVVHDHLDKAKGGVLFIDEAYELGRGTYGSEACSTLVEAMTNEEKYGGLVIIMAGYQADMQSMLDTNQGLKSRFNRFLEFPDWEVADCVDYFTCLVKGKNFSLQNYRHSVSILEKGFSKLKPLKGWGNARDVVKLFEGTLENRAMRLSEDGSNNDEIVEKTITENDVRLSIQAMVDARMGSSATKRPGRTDSDAFAELNKLYRMGQVKTKLQQLRNTYLVAQRDGEDLPPLGHFIFLGSPGTGKTTGTYLKFLTAHTFGCFSFQYIILTIFLFAIYIIVARIMSKILFDLDLTARNHVEETTGLEMQGQYVGQTKKVVEALLDKAKGGVLFIDEAYTLGQGSFGTEACDTLVAAMTDPEYAGVVVVIAGYAKDIDDMLCSNAGLKSRFTHTLTFPDWDTRDCVNCFKSKARSMDYELPDNANHVLESGFKKLKSLDGFGNARDVNATWTSAKRYRADRIMSTTTIKERSKSLDADDIRKAFEELITARTVANGKESLRKRDVTSEQFCEPSSFQTEGNGSNLDGEWEDEWAGDWADDELLDSKENVVVEEQAQQLSKEQDESKQGTNTTDVQDPGVSDADWMGLQQAKEDEIRHTEQCIAEEAGRKRIEAELEAQLKAKHLAQQAYQKKMEDLQRQRELVAEMHRKKEIIKQKLRAIGNCPAGFVWHKVGGGWRCAGGSHYVSDSDLNRSFGYDV</sequence>
<dbReference type="Pfam" id="PF00004">
    <property type="entry name" value="AAA"/>
    <property type="match status" value="4"/>
</dbReference>
<dbReference type="CDD" id="cd00009">
    <property type="entry name" value="AAA"/>
    <property type="match status" value="3"/>
</dbReference>
<evidence type="ECO:0000256" key="2">
    <source>
        <dbReference type="ARBA" id="ARBA00022741"/>
    </source>
</evidence>
<dbReference type="PRINTS" id="PR00819">
    <property type="entry name" value="CBXCFQXSUPER"/>
</dbReference>
<evidence type="ECO:0000313" key="8">
    <source>
        <dbReference type="EMBL" id="KAL3800291.1"/>
    </source>
</evidence>
<feature type="region of interest" description="Disordered" evidence="5">
    <location>
        <begin position="1485"/>
        <end position="1513"/>
    </location>
</feature>
<dbReference type="Gene3D" id="3.40.50.300">
    <property type="entry name" value="P-loop containing nucleotide triphosphate hydrolases"/>
    <property type="match status" value="4"/>
</dbReference>
<dbReference type="SMART" id="SM00382">
    <property type="entry name" value="AAA"/>
    <property type="match status" value="4"/>
</dbReference>
<keyword evidence="6" id="KW-0812">Transmembrane</keyword>
<evidence type="ECO:0000256" key="1">
    <source>
        <dbReference type="ARBA" id="ARBA00010378"/>
    </source>
</evidence>
<feature type="domain" description="AAA+ ATPase" evidence="7">
    <location>
        <begin position="626"/>
        <end position="757"/>
    </location>
</feature>
<evidence type="ECO:0000256" key="4">
    <source>
        <dbReference type="SAM" id="Coils"/>
    </source>
</evidence>
<keyword evidence="6" id="KW-1133">Transmembrane helix</keyword>
<feature type="compositionally biased region" description="Polar residues" evidence="5">
    <location>
        <begin position="1439"/>
        <end position="1456"/>
    </location>
</feature>
<dbReference type="EMBL" id="JABMIG020000033">
    <property type="protein sequence ID" value="KAL3800291.1"/>
    <property type="molecule type" value="Genomic_DNA"/>
</dbReference>
<dbReference type="InterPro" id="IPR003593">
    <property type="entry name" value="AAA+_ATPase"/>
</dbReference>